<gene>
    <name evidence="3" type="ORF">SAMN05216200_10113</name>
</gene>
<reference evidence="3 4" key="1">
    <citation type="submission" date="2016-12" db="EMBL/GenBank/DDBJ databases">
        <authorList>
            <person name="Song W.-J."/>
            <person name="Kurnit D.M."/>
        </authorList>
    </citation>
    <scope>NUCLEOTIDE SEQUENCE [LARGE SCALE GENOMIC DNA]</scope>
    <source>
        <strain evidence="3 4">CGMCC 1.10808</strain>
    </source>
</reference>
<evidence type="ECO:0000313" key="3">
    <source>
        <dbReference type="EMBL" id="SHN48743.1"/>
    </source>
</evidence>
<dbReference type="EMBL" id="FRDL01000001">
    <property type="protein sequence ID" value="SHN48743.1"/>
    <property type="molecule type" value="Genomic_DNA"/>
</dbReference>
<keyword evidence="2" id="KW-0732">Signal</keyword>
<dbReference type="AlphaFoldDB" id="A0A1M7RR01"/>
<organism evidence="3 4">
    <name type="scientific">Oceanicella actignis</name>
    <dbReference type="NCBI Taxonomy" id="1189325"/>
    <lineage>
        <taxon>Bacteria</taxon>
        <taxon>Pseudomonadati</taxon>
        <taxon>Pseudomonadota</taxon>
        <taxon>Alphaproteobacteria</taxon>
        <taxon>Rhodobacterales</taxon>
        <taxon>Paracoccaceae</taxon>
        <taxon>Oceanicella</taxon>
    </lineage>
</organism>
<evidence type="ECO:0000256" key="2">
    <source>
        <dbReference type="SAM" id="SignalP"/>
    </source>
</evidence>
<keyword evidence="4" id="KW-1185">Reference proteome</keyword>
<feature type="region of interest" description="Disordered" evidence="1">
    <location>
        <begin position="37"/>
        <end position="121"/>
    </location>
</feature>
<evidence type="ECO:0000256" key="1">
    <source>
        <dbReference type="SAM" id="MobiDB-lite"/>
    </source>
</evidence>
<name>A0A1M7RR01_9RHOB</name>
<feature type="compositionally biased region" description="Low complexity" evidence="1">
    <location>
        <begin position="106"/>
        <end position="121"/>
    </location>
</feature>
<dbReference type="STRING" id="1189325.SAMN04488119_102505"/>
<protein>
    <submittedName>
        <fullName evidence="3">Uncharacterized protein</fullName>
    </submittedName>
</protein>
<dbReference type="Proteomes" id="UP000184066">
    <property type="component" value="Unassembled WGS sequence"/>
</dbReference>
<feature type="signal peptide" evidence="2">
    <location>
        <begin position="1"/>
        <end position="27"/>
    </location>
</feature>
<accession>A0A1M7RR01</accession>
<dbReference type="RefSeq" id="WP_218139749.1">
    <property type="nucleotide sequence ID" value="NZ_FOHL01000002.1"/>
</dbReference>
<feature type="compositionally biased region" description="Basic and acidic residues" evidence="1">
    <location>
        <begin position="83"/>
        <end position="104"/>
    </location>
</feature>
<evidence type="ECO:0000313" key="4">
    <source>
        <dbReference type="Proteomes" id="UP000184066"/>
    </source>
</evidence>
<feature type="chain" id="PRO_5009928991" evidence="2">
    <location>
        <begin position="28"/>
        <end position="258"/>
    </location>
</feature>
<proteinExistence type="predicted"/>
<sequence length="258" mass="26063">MPRHLRLALTIALVSPVAFPGAAPAGAAGTASARPLAAASAPGGAGGQGMTGHVSAPSRGQAGPAGAVHDHAAHGHAGQGRAAHHDRVADGHAADGHAAHDHAAHGHAAMGAQAAAFAPPRAPRGGRMIEVAGEVIDSWCYLSGVMGGPEAVTGSAHHACALWCAAGGIPVALLADDGAVHMVLKWEGDDHVAGGEMIMDAQSRRVRARGLSFARDGVRWLLVERVLTDEGVVRRSHEEYGVVPAFAIPEPAAQGEDR</sequence>